<dbReference type="GeneID" id="66872714"/>
<comment type="caution">
    <text evidence="2">The sequence shown here is derived from an EMBL/GenBank/DDBJ whole genome shotgun (WGS) entry which is preliminary data.</text>
</comment>
<proteinExistence type="predicted"/>
<evidence type="ECO:0000256" key="1">
    <source>
        <dbReference type="SAM" id="MobiDB-lite"/>
    </source>
</evidence>
<keyword evidence="3" id="KW-1185">Reference proteome</keyword>
<dbReference type="InterPro" id="IPR014202">
    <property type="entry name" value="Spore_II_R"/>
</dbReference>
<evidence type="ECO:0000313" key="2">
    <source>
        <dbReference type="EMBL" id="KNE21525.1"/>
    </source>
</evidence>
<dbReference type="RefSeq" id="WP_050350957.1">
    <property type="nucleotide sequence ID" value="NZ_BOSN01000004.1"/>
</dbReference>
<gene>
    <name evidence="2" type="ORF">AFK71_07680</name>
</gene>
<dbReference type="Pfam" id="PF09551">
    <property type="entry name" value="Spore_II_R"/>
    <property type="match status" value="1"/>
</dbReference>
<feature type="compositionally biased region" description="Basic and acidic residues" evidence="1">
    <location>
        <begin position="183"/>
        <end position="194"/>
    </location>
</feature>
<evidence type="ECO:0000313" key="3">
    <source>
        <dbReference type="Proteomes" id="UP000036780"/>
    </source>
</evidence>
<dbReference type="AlphaFoldDB" id="A0A0L0QS85"/>
<sequence>MKKLVFFVVIFLVGFLSIPGQVISQKSEEKSLRDQEDYQVIPDEAIRLRILANSDNESDQQLKRNIRDRVNEEITTWVEDITNIEEARSLIEKRIPEINQIVGSALEEAGVKQNYEVTYGKAVSFPAKIYGSFVYPAGKYEAVLITIGEGKGDNWWCVLFPPLCFLDFSNGTSAVSAETMGEEEAKGEETKEKEEQEEDTKVTFFLFEWLGWS</sequence>
<protein>
    <submittedName>
        <fullName evidence="2">Stage II sporulation protein R</fullName>
    </submittedName>
</protein>
<dbReference type="Proteomes" id="UP000036780">
    <property type="component" value="Unassembled WGS sequence"/>
</dbReference>
<accession>A0A0L0QS85</accession>
<dbReference type="OrthoDB" id="9793324at2"/>
<dbReference type="NCBIfam" id="TIGR02837">
    <property type="entry name" value="spore_II_R"/>
    <property type="match status" value="1"/>
</dbReference>
<feature type="region of interest" description="Disordered" evidence="1">
    <location>
        <begin position="177"/>
        <end position="199"/>
    </location>
</feature>
<dbReference type="EMBL" id="LGTO01000005">
    <property type="protein sequence ID" value="KNE21525.1"/>
    <property type="molecule type" value="Genomic_DNA"/>
</dbReference>
<dbReference type="PATRIC" id="fig|1473.5.peg.4574"/>
<reference evidence="3" key="1">
    <citation type="submission" date="2015-07" db="EMBL/GenBank/DDBJ databases">
        <title>Fjat-10053 dsm26.</title>
        <authorList>
            <person name="Liu B."/>
            <person name="Wang J."/>
            <person name="Zhu Y."/>
            <person name="Liu G."/>
            <person name="Chen Q."/>
            <person name="Chen Z."/>
            <person name="Lan J."/>
            <person name="Che J."/>
            <person name="Ge C."/>
            <person name="Shi H."/>
            <person name="Pan Z."/>
            <person name="Liu X."/>
        </authorList>
    </citation>
    <scope>NUCLEOTIDE SEQUENCE [LARGE SCALE GENOMIC DNA]</scope>
    <source>
        <strain evidence="3">DSM 26</strain>
    </source>
</reference>
<name>A0A0L0QS85_VIRPA</name>
<organism evidence="2 3">
    <name type="scientific">Virgibacillus pantothenticus</name>
    <dbReference type="NCBI Taxonomy" id="1473"/>
    <lineage>
        <taxon>Bacteria</taxon>
        <taxon>Bacillati</taxon>
        <taxon>Bacillota</taxon>
        <taxon>Bacilli</taxon>
        <taxon>Bacillales</taxon>
        <taxon>Bacillaceae</taxon>
        <taxon>Virgibacillus</taxon>
    </lineage>
</organism>